<feature type="signal peptide" evidence="2">
    <location>
        <begin position="1"/>
        <end position="23"/>
    </location>
</feature>
<keyword evidence="4" id="KW-1185">Reference proteome</keyword>
<feature type="region of interest" description="Disordered" evidence="1">
    <location>
        <begin position="115"/>
        <end position="144"/>
    </location>
</feature>
<dbReference type="InterPro" id="IPR026341">
    <property type="entry name" value="T9SS_type_B"/>
</dbReference>
<accession>A0A4Z0L7V4</accession>
<dbReference type="NCBIfam" id="TIGR04131">
    <property type="entry name" value="Bac_Flav_CTERM"/>
    <property type="match status" value="1"/>
</dbReference>
<evidence type="ECO:0000313" key="4">
    <source>
        <dbReference type="Proteomes" id="UP000297407"/>
    </source>
</evidence>
<keyword evidence="2" id="KW-0732">Signal</keyword>
<comment type="caution">
    <text evidence="3">The sequence shown here is derived from an EMBL/GenBank/DDBJ whole genome shotgun (WGS) entry which is preliminary data.</text>
</comment>
<evidence type="ECO:0000256" key="1">
    <source>
        <dbReference type="SAM" id="MobiDB-lite"/>
    </source>
</evidence>
<dbReference type="Pfam" id="PF13585">
    <property type="entry name" value="CHU_C"/>
    <property type="match status" value="1"/>
</dbReference>
<evidence type="ECO:0000256" key="2">
    <source>
        <dbReference type="SAM" id="SignalP"/>
    </source>
</evidence>
<name>A0A4Z0L7V4_9FLAO</name>
<dbReference type="OrthoDB" id="9765926at2"/>
<reference evidence="3 4" key="1">
    <citation type="submission" date="2019-04" db="EMBL/GenBank/DDBJ databases">
        <title>Flavobacterium sp. strain DS2-A Genome sequencing and assembly.</title>
        <authorList>
            <person name="Kim I."/>
        </authorList>
    </citation>
    <scope>NUCLEOTIDE SEQUENCE [LARGE SCALE GENOMIC DNA]</scope>
    <source>
        <strain evidence="3 4">DS2-A</strain>
    </source>
</reference>
<dbReference type="RefSeq" id="WP_135526252.1">
    <property type="nucleotide sequence ID" value="NZ_SRLH01000004.1"/>
</dbReference>
<feature type="compositionally biased region" description="Polar residues" evidence="1">
    <location>
        <begin position="115"/>
        <end position="135"/>
    </location>
</feature>
<protein>
    <submittedName>
        <fullName evidence="3">T9SS type B sorting domain-containing protein</fullName>
    </submittedName>
</protein>
<proteinExistence type="predicted"/>
<evidence type="ECO:0000313" key="3">
    <source>
        <dbReference type="EMBL" id="TGD58082.1"/>
    </source>
</evidence>
<dbReference type="AlphaFoldDB" id="A0A4Z0L7V4"/>
<gene>
    <name evidence="3" type="ORF">E4635_08730</name>
</gene>
<dbReference type="EMBL" id="SRLH01000004">
    <property type="protein sequence ID" value="TGD58082.1"/>
    <property type="molecule type" value="Genomic_DNA"/>
</dbReference>
<organism evidence="3 4">
    <name type="scientific">Flavobacterium humi</name>
    <dbReference type="NCBI Taxonomy" id="2562683"/>
    <lineage>
        <taxon>Bacteria</taxon>
        <taxon>Pseudomonadati</taxon>
        <taxon>Bacteroidota</taxon>
        <taxon>Flavobacteriia</taxon>
        <taxon>Flavobacteriales</taxon>
        <taxon>Flavobacteriaceae</taxon>
        <taxon>Flavobacterium</taxon>
    </lineage>
</organism>
<sequence>MSFHTSLYYLILLLLVSVQFAYSQNDCTDALVACGNTSYNNLSITGAGVNELSGINTCSGGENNTLWIKVNIKTPGTLGFTLTPERANLNIDFDFYVFGPDATCGNLGSSIRCSTTNPSDANSTSNITGMNGTETDTSEGPGPDGNNFVQWLDVLADETYYIVIDRFVGETNFSIEWTGTATFNQPPSFSNTTTGTTLNLESCDNGVLGDNKATFNLTANESLAIGTQANIIATFHTSENDAITGQGAIPNPNNYENTANPQTIYIRLENTITECFSTSEFTLKVTPFLTPDPVNIAECDLDNDGFVTFNLAANNTGLINGNSDIVVSYHPSANDAVVLPASYTNQAAFTNETIWAKIRNTVTGCYTYKPFDIIIKKIPNTTPVTLTQCDFELFPDGLTTFNLAEANAALTAGDANLSTQFFRNPTDAQNGSGALSNDFDNTSNPQVLTVKVTDNTTQCYSFTQLTLNVNTNPTITKTLEVCDDAIEDGVAVFNLADAGFETPGNTVTYYLASDDALLEQNQITTSQFSNRAIYARIENGNNCVGINIINLTVNPLPQFTLENKDILCLNRPTIPARVTTVIGNPSAYSFLWTPNGETTATIDAFAPGTYSVTVTDLASHCTKTLSTEVIASDIATILPATIIDLEDNNSITVNTSGIGDYQYSLDDANGPFQDSNVFSNVAAGIHIIYVRDTKGCGTSEKQVNVLGAPQFFTPNGDGIHDFWNIKGLNAASDAKTVIFIFNRYGKLLKQISPTGKGWDGTFGGTALPADDYWYTIQFENGRSAKGNFTLKR</sequence>
<feature type="chain" id="PRO_5021386321" evidence="2">
    <location>
        <begin position="24"/>
        <end position="792"/>
    </location>
</feature>
<dbReference type="Proteomes" id="UP000297407">
    <property type="component" value="Unassembled WGS sequence"/>
</dbReference>